<gene>
    <name evidence="2" type="ORF">JAO75_16875</name>
</gene>
<dbReference type="CDD" id="cd11378">
    <property type="entry name" value="DUF296"/>
    <property type="match status" value="1"/>
</dbReference>
<dbReference type="Pfam" id="PF03479">
    <property type="entry name" value="PCC"/>
    <property type="match status" value="1"/>
</dbReference>
<accession>A0ABS0Y440</accession>
<dbReference type="PANTHER" id="PTHR34988:SF1">
    <property type="entry name" value="DNA-BINDING PROTEIN"/>
    <property type="match status" value="1"/>
</dbReference>
<dbReference type="InterPro" id="IPR005175">
    <property type="entry name" value="PPC_dom"/>
</dbReference>
<reference evidence="3" key="1">
    <citation type="submission" date="2020-12" db="EMBL/GenBank/DDBJ databases">
        <title>Hymenobacter sp.</title>
        <authorList>
            <person name="Kim M.K."/>
        </authorList>
    </citation>
    <scope>NUCLEOTIDE SEQUENCE [LARGE SCALE GENOMIC DNA]</scope>
    <source>
        <strain evidence="3">BT325</strain>
    </source>
</reference>
<dbReference type="Proteomes" id="UP000620670">
    <property type="component" value="Unassembled WGS sequence"/>
</dbReference>
<dbReference type="GO" id="GO:0003677">
    <property type="term" value="F:DNA binding"/>
    <property type="evidence" value="ECO:0007669"/>
    <property type="project" value="UniProtKB-KW"/>
</dbReference>
<dbReference type="PANTHER" id="PTHR34988">
    <property type="entry name" value="PROTEIN, PUTATIVE-RELATED"/>
    <property type="match status" value="1"/>
</dbReference>
<dbReference type="SUPFAM" id="SSF117856">
    <property type="entry name" value="AF0104/ALDC/Ptd012-like"/>
    <property type="match status" value="1"/>
</dbReference>
<dbReference type="RefSeq" id="WP_199050306.1">
    <property type="nucleotide sequence ID" value="NZ_JAELXT010000020.1"/>
</dbReference>
<evidence type="ECO:0000313" key="3">
    <source>
        <dbReference type="Proteomes" id="UP000620670"/>
    </source>
</evidence>
<keyword evidence="2" id="KW-0238">DNA-binding</keyword>
<name>A0ABS0Y440_9HYPH</name>
<feature type="domain" description="PPC" evidence="1">
    <location>
        <begin position="9"/>
        <end position="146"/>
    </location>
</feature>
<keyword evidence="3" id="KW-1185">Reference proteome</keyword>
<proteinExistence type="predicted"/>
<organism evidence="2 3">
    <name type="scientific">Microvirga splendida</name>
    <dbReference type="NCBI Taxonomy" id="2795727"/>
    <lineage>
        <taxon>Bacteria</taxon>
        <taxon>Pseudomonadati</taxon>
        <taxon>Pseudomonadota</taxon>
        <taxon>Alphaproteobacteria</taxon>
        <taxon>Hyphomicrobiales</taxon>
        <taxon>Methylobacteriaceae</taxon>
        <taxon>Microvirga</taxon>
    </lineage>
</organism>
<dbReference type="EMBL" id="JAELXT010000020">
    <property type="protein sequence ID" value="MBJ6127077.1"/>
    <property type="molecule type" value="Genomic_DNA"/>
</dbReference>
<dbReference type="Gene3D" id="3.30.1330.80">
    <property type="entry name" value="Hypothetical protein, similar to alpha- acetolactate decarboxylase, domain 2"/>
    <property type="match status" value="1"/>
</dbReference>
<evidence type="ECO:0000259" key="1">
    <source>
        <dbReference type="PROSITE" id="PS51742"/>
    </source>
</evidence>
<dbReference type="InterPro" id="IPR025707">
    <property type="entry name" value="DNA_bp_PD1"/>
</dbReference>
<protein>
    <submittedName>
        <fullName evidence="2">DNA-binding protein</fullName>
    </submittedName>
</protein>
<dbReference type="PIRSF" id="PIRSF016702">
    <property type="entry name" value="DNA_bp_PD1"/>
    <property type="match status" value="1"/>
</dbReference>
<sequence length="147" mass="16210">MKSQIIHDAHGLRTFVAVLDIGDEVTSCLQQLAETEGFTAAQITAIGAFKDAVLTYWDWDTKAYQEIPVREQVEVLSLNGDIALDDTGKPKLHLHTVLGRRDGAAMGGHLKEAHVRPTLEVIITEMPAHLHRKEDPETGLPLIALQK</sequence>
<comment type="caution">
    <text evidence="2">The sequence shown here is derived from an EMBL/GenBank/DDBJ whole genome shotgun (WGS) entry which is preliminary data.</text>
</comment>
<evidence type="ECO:0000313" key="2">
    <source>
        <dbReference type="EMBL" id="MBJ6127077.1"/>
    </source>
</evidence>
<dbReference type="PROSITE" id="PS51742">
    <property type="entry name" value="PPC"/>
    <property type="match status" value="1"/>
</dbReference>